<name>A0A4R3Y469_9PROT</name>
<dbReference type="SUPFAM" id="SSF54292">
    <property type="entry name" value="2Fe-2S ferredoxin-like"/>
    <property type="match status" value="1"/>
</dbReference>
<dbReference type="PANTHER" id="PTHR47354">
    <property type="entry name" value="NADH OXIDOREDUCTASE HCR"/>
    <property type="match status" value="1"/>
</dbReference>
<dbReference type="InterPro" id="IPR017927">
    <property type="entry name" value="FAD-bd_FR_type"/>
</dbReference>
<dbReference type="SUPFAM" id="SSF63380">
    <property type="entry name" value="Riboflavin synthase domain-like"/>
    <property type="match status" value="1"/>
</dbReference>
<dbReference type="GO" id="GO:0051537">
    <property type="term" value="F:2 iron, 2 sulfur cluster binding"/>
    <property type="evidence" value="ECO:0007669"/>
    <property type="project" value="UniProtKB-KW"/>
</dbReference>
<evidence type="ECO:0000256" key="2">
    <source>
        <dbReference type="ARBA" id="ARBA00022714"/>
    </source>
</evidence>
<dbReference type="InterPro" id="IPR039261">
    <property type="entry name" value="FNR_nucleotide-bd"/>
</dbReference>
<keyword evidence="2" id="KW-0408">Iron</keyword>
<evidence type="ECO:0000256" key="1">
    <source>
        <dbReference type="ARBA" id="ARBA00001974"/>
    </source>
</evidence>
<dbReference type="InterPro" id="IPR036010">
    <property type="entry name" value="2Fe-2S_ferredoxin-like_sf"/>
</dbReference>
<dbReference type="CDD" id="cd00207">
    <property type="entry name" value="fer2"/>
    <property type="match status" value="1"/>
</dbReference>
<dbReference type="SUPFAM" id="SSF52343">
    <property type="entry name" value="Ferredoxin reductase-like, C-terminal NADP-linked domain"/>
    <property type="match status" value="1"/>
</dbReference>
<evidence type="ECO:0000313" key="5">
    <source>
        <dbReference type="EMBL" id="TCV86342.1"/>
    </source>
</evidence>
<dbReference type="Gene3D" id="3.10.20.30">
    <property type="match status" value="1"/>
</dbReference>
<dbReference type="Proteomes" id="UP000295367">
    <property type="component" value="Unassembled WGS sequence"/>
</dbReference>
<dbReference type="PRINTS" id="PR00410">
    <property type="entry name" value="PHEHYDRXLASE"/>
</dbReference>
<feature type="domain" description="2Fe-2S ferredoxin-type" evidence="3">
    <location>
        <begin position="165"/>
        <end position="255"/>
    </location>
</feature>
<evidence type="ECO:0000259" key="4">
    <source>
        <dbReference type="PROSITE" id="PS51384"/>
    </source>
</evidence>
<dbReference type="InterPro" id="IPR006058">
    <property type="entry name" value="2Fe2S_fd_BS"/>
</dbReference>
<dbReference type="PROSITE" id="PS51384">
    <property type="entry name" value="FAD_FR"/>
    <property type="match status" value="1"/>
</dbReference>
<protein>
    <submittedName>
        <fullName evidence="5">CDP-4-dehydro-6-deoxyglucose reductase</fullName>
    </submittedName>
</protein>
<dbReference type="InterPro" id="IPR050415">
    <property type="entry name" value="MRET"/>
</dbReference>
<comment type="caution">
    <text evidence="5">The sequence shown here is derived from an EMBL/GenBank/DDBJ whole genome shotgun (WGS) entry which is preliminary data.</text>
</comment>
<dbReference type="PROSITE" id="PS00197">
    <property type="entry name" value="2FE2S_FER_1"/>
    <property type="match status" value="1"/>
</dbReference>
<dbReference type="InterPro" id="IPR001041">
    <property type="entry name" value="2Fe-2S_ferredoxin-type"/>
</dbReference>
<dbReference type="Pfam" id="PF00111">
    <property type="entry name" value="Fer2"/>
    <property type="match status" value="1"/>
</dbReference>
<gene>
    <name evidence="5" type="ORF">EDC63_10730</name>
</gene>
<evidence type="ECO:0000259" key="3">
    <source>
        <dbReference type="PROSITE" id="PS51085"/>
    </source>
</evidence>
<dbReference type="AlphaFoldDB" id="A0A4R3Y469"/>
<keyword evidence="2" id="KW-0001">2Fe-2S</keyword>
<keyword evidence="2" id="KW-0411">Iron-sulfur</keyword>
<proteinExistence type="predicted"/>
<dbReference type="InterPro" id="IPR008333">
    <property type="entry name" value="Cbr1-like_FAD-bd_dom"/>
</dbReference>
<keyword evidence="6" id="KW-1185">Reference proteome</keyword>
<keyword evidence="2" id="KW-0479">Metal-binding</keyword>
<feature type="domain" description="FAD-binding FR-type" evidence="4">
    <location>
        <begin position="262"/>
        <end position="362"/>
    </location>
</feature>
<organism evidence="5 6">
    <name type="scientific">Sulfurirhabdus autotrophica</name>
    <dbReference type="NCBI Taxonomy" id="1706046"/>
    <lineage>
        <taxon>Bacteria</taxon>
        <taxon>Pseudomonadati</taxon>
        <taxon>Pseudomonadota</taxon>
        <taxon>Betaproteobacteria</taxon>
        <taxon>Nitrosomonadales</taxon>
        <taxon>Sulfuricellaceae</taxon>
        <taxon>Sulfurirhabdus</taxon>
    </lineage>
</organism>
<dbReference type="Pfam" id="PF00970">
    <property type="entry name" value="FAD_binding_6"/>
    <property type="match status" value="1"/>
</dbReference>
<dbReference type="InterPro" id="IPR012675">
    <property type="entry name" value="Beta-grasp_dom_sf"/>
</dbReference>
<dbReference type="EMBL" id="SMCO01000007">
    <property type="protein sequence ID" value="TCV86342.1"/>
    <property type="molecule type" value="Genomic_DNA"/>
</dbReference>
<reference evidence="5 6" key="1">
    <citation type="submission" date="2019-03" db="EMBL/GenBank/DDBJ databases">
        <title>Genomic Encyclopedia of Type Strains, Phase IV (KMG-IV): sequencing the most valuable type-strain genomes for metagenomic binning, comparative biology and taxonomic classification.</title>
        <authorList>
            <person name="Goeker M."/>
        </authorList>
    </citation>
    <scope>NUCLEOTIDE SEQUENCE [LARGE SCALE GENOMIC DNA]</scope>
    <source>
        <strain evidence="5 6">DSM 100309</strain>
    </source>
</reference>
<comment type="cofactor">
    <cofactor evidence="1">
        <name>FAD</name>
        <dbReference type="ChEBI" id="CHEBI:57692"/>
    </cofactor>
</comment>
<dbReference type="RefSeq" id="WP_124945174.1">
    <property type="nucleotide sequence ID" value="NZ_BHVT01000009.1"/>
</dbReference>
<dbReference type="InterPro" id="IPR017938">
    <property type="entry name" value="Riboflavin_synthase-like_b-brl"/>
</dbReference>
<dbReference type="PANTHER" id="PTHR47354:SF5">
    <property type="entry name" value="PROTEIN RFBI"/>
    <property type="match status" value="1"/>
</dbReference>
<dbReference type="Gene3D" id="3.40.50.80">
    <property type="entry name" value="Nucleotide-binding domain of ferredoxin-NADP reductase (FNR) module"/>
    <property type="match status" value="1"/>
</dbReference>
<dbReference type="PROSITE" id="PS51085">
    <property type="entry name" value="2FE2S_FER_2"/>
    <property type="match status" value="1"/>
</dbReference>
<dbReference type="GO" id="GO:0016491">
    <property type="term" value="F:oxidoreductase activity"/>
    <property type="evidence" value="ECO:0007669"/>
    <property type="project" value="InterPro"/>
</dbReference>
<evidence type="ECO:0000313" key="6">
    <source>
        <dbReference type="Proteomes" id="UP000295367"/>
    </source>
</evidence>
<sequence>MSQLLPLSRAARLLGVSRGALQKRIQDGGLPSFDGMVATKDLLLAYPDTKFEEDLVIERLEQIKEEAFAKRVRERALPNKEVLAARLYEQSRELADVRTHLQQYHSIVVRTQDRLRVILETGAPDTPSEFEELSGWLNQQLEEVLDTKAPDTLDVMDDYLRVVSAHVILQPSRHEFFVDGADTILEAALRSGLALNYGCSSGNCGLCKARIVSGQSKKVRHHDYVLSEAEKNMGYALMCSHTAVTDLIVEALEASRPGDIPVQEIQARVKLLEPLTDKVMRLRVQTPRTNRLRFLAGQSVKLSVGEIGGEAYSVASCPCDDRNLEFHIRNLPHDAFAQRVFKGLKSGDTVTVEGPFGDFVMHDESLRSPLLIACNSGFAPIKSLIEHTMAIDTVEDIYLYRMATFTGGHYQSNICRSWADALDNFHYTEVSADALSDESISEMLEKIGHDHPDLSAFDVYLAGPEVFVSQVREWLQEQGIPKDQLLCAVV</sequence>
<dbReference type="Gene3D" id="2.40.30.10">
    <property type="entry name" value="Translation factors"/>
    <property type="match status" value="1"/>
</dbReference>
<dbReference type="OrthoDB" id="9806195at2"/>
<accession>A0A4R3Y469</accession>